<gene>
    <name evidence="1" type="ORF">VroAM7_17590</name>
</gene>
<evidence type="ECO:0000313" key="1">
    <source>
        <dbReference type="EMBL" id="BBL89106.1"/>
    </source>
</evidence>
<dbReference type="AlphaFoldDB" id="A0A510I9K8"/>
<dbReference type="KEGG" id="vro:BSZ04_14325"/>
<proteinExistence type="predicted"/>
<dbReference type="RefSeq" id="WP_038885006.1">
    <property type="nucleotide sequence ID" value="NZ_AP019798.1"/>
</dbReference>
<dbReference type="Proteomes" id="UP000315115">
    <property type="component" value="Chromosome 1"/>
</dbReference>
<protein>
    <submittedName>
        <fullName evidence="1">Uncharacterized protein</fullName>
    </submittedName>
</protein>
<accession>A0A510I9K8</accession>
<sequence>MRDTVLNNTIVTFCVCLLVATLAAKGNLLATMLSFPIDFLGLLALLLLSWLVSIVAILHLERGQWKESILMYLMLYYLAFGIFADGNIKGIEHSVGAIEKLKMTLVHIAVSVPSIYIPIIIFGISVIHLLFLRAHLVDVDRSVCKKAIHRK</sequence>
<evidence type="ECO:0000313" key="2">
    <source>
        <dbReference type="Proteomes" id="UP000315115"/>
    </source>
</evidence>
<reference evidence="2" key="1">
    <citation type="submission" date="2019-07" db="EMBL/GenBank/DDBJ databases">
        <title>Complete Genome Sequences of Vibrion rotiferianus strain AM7.</title>
        <authorList>
            <person name="Miyazaki K."/>
            <person name="Wiseschart A."/>
            <person name="Pootanakit K."/>
            <person name="Ishimori K."/>
            <person name="Kitahara K."/>
        </authorList>
    </citation>
    <scope>NUCLEOTIDE SEQUENCE [LARGE SCALE GENOMIC DNA]</scope>
    <source>
        <strain evidence="2">AM7</strain>
    </source>
</reference>
<dbReference type="EMBL" id="AP019798">
    <property type="protein sequence ID" value="BBL89106.1"/>
    <property type="molecule type" value="Genomic_DNA"/>
</dbReference>
<name>A0A510I9K8_9VIBR</name>
<organism evidence="1 2">
    <name type="scientific">Vibrio rotiferianus</name>
    <dbReference type="NCBI Taxonomy" id="190895"/>
    <lineage>
        <taxon>Bacteria</taxon>
        <taxon>Pseudomonadati</taxon>
        <taxon>Pseudomonadota</taxon>
        <taxon>Gammaproteobacteria</taxon>
        <taxon>Vibrionales</taxon>
        <taxon>Vibrionaceae</taxon>
        <taxon>Vibrio</taxon>
    </lineage>
</organism>